<feature type="region of interest" description="Disordered" evidence="1">
    <location>
        <begin position="1"/>
        <end position="22"/>
    </location>
</feature>
<sequence length="280" mass="30236">MSAIEHPGFGGAADIGAPLSETPLTPRQELEALLLTDKGRLGDVFNRAGLEPEQVAADLNVSSPAFVYNQRRTIDAILDGRPVQGPVYRRQVLATLRTQQARGRGILSPEAAELLAKNRAAVEAAGADEDSVQAAEEAAAEEREAGNTLVALEGVSGVYAFSYGWYLESPLDPGRGNTLIKVGMSANVAERVRQHTRSARAHIPEPLALIRVYEAGVHGADYLEQAFHALLHAAGHDNPRRTGREVGVEWFLTNADFLDTIARTIGLRTIYSGRSEFMQS</sequence>
<protein>
    <submittedName>
        <fullName evidence="3">GIY-YIG nuclease family protein</fullName>
    </submittedName>
</protein>
<name>A0ABV5SYK4_9MICO</name>
<keyword evidence="4" id="KW-1185">Reference proteome</keyword>
<dbReference type="RefSeq" id="WP_344714515.1">
    <property type="nucleotide sequence ID" value="NZ_BAAAWH010000001.1"/>
</dbReference>
<reference evidence="3 4" key="1">
    <citation type="submission" date="2024-09" db="EMBL/GenBank/DDBJ databases">
        <authorList>
            <person name="Sun Q."/>
            <person name="Mori K."/>
        </authorList>
    </citation>
    <scope>NUCLEOTIDE SEQUENCE [LARGE SCALE GENOMIC DNA]</scope>
    <source>
        <strain evidence="3 4">JCM 1342</strain>
    </source>
</reference>
<proteinExistence type="predicted"/>
<organism evidence="3 4">
    <name type="scientific">Microbacterium terregens</name>
    <dbReference type="NCBI Taxonomy" id="69363"/>
    <lineage>
        <taxon>Bacteria</taxon>
        <taxon>Bacillati</taxon>
        <taxon>Actinomycetota</taxon>
        <taxon>Actinomycetes</taxon>
        <taxon>Micrococcales</taxon>
        <taxon>Microbacteriaceae</taxon>
        <taxon>Microbacterium</taxon>
    </lineage>
</organism>
<dbReference type="InterPro" id="IPR018306">
    <property type="entry name" value="Phage_T5_Orf172_DNA-bd"/>
</dbReference>
<feature type="domain" description="Bacteriophage T5 Orf172 DNA-binding" evidence="2">
    <location>
        <begin position="167"/>
        <end position="265"/>
    </location>
</feature>
<evidence type="ECO:0000256" key="1">
    <source>
        <dbReference type="SAM" id="MobiDB-lite"/>
    </source>
</evidence>
<evidence type="ECO:0000313" key="3">
    <source>
        <dbReference type="EMBL" id="MFB9645433.1"/>
    </source>
</evidence>
<accession>A0ABV5SYK4</accession>
<dbReference type="EMBL" id="JBHMBE010000002">
    <property type="protein sequence ID" value="MFB9645433.1"/>
    <property type="molecule type" value="Genomic_DNA"/>
</dbReference>
<comment type="caution">
    <text evidence="3">The sequence shown here is derived from an EMBL/GenBank/DDBJ whole genome shotgun (WGS) entry which is preliminary data.</text>
</comment>
<evidence type="ECO:0000259" key="2">
    <source>
        <dbReference type="Pfam" id="PF10544"/>
    </source>
</evidence>
<evidence type="ECO:0000313" key="4">
    <source>
        <dbReference type="Proteomes" id="UP001589611"/>
    </source>
</evidence>
<dbReference type="Pfam" id="PF10544">
    <property type="entry name" value="T5orf172"/>
    <property type="match status" value="1"/>
</dbReference>
<dbReference type="Proteomes" id="UP001589611">
    <property type="component" value="Unassembled WGS sequence"/>
</dbReference>
<gene>
    <name evidence="3" type="ORF">ACFFPJ_06450</name>
</gene>